<dbReference type="RefSeq" id="WP_290267806.1">
    <property type="nucleotide sequence ID" value="NZ_JAUFQP010000001.1"/>
</dbReference>
<comment type="caution">
    <text evidence="2">The sequence shown here is derived from an EMBL/GenBank/DDBJ whole genome shotgun (WGS) entry which is preliminary data.</text>
</comment>
<feature type="signal peptide" evidence="1">
    <location>
        <begin position="1"/>
        <end position="20"/>
    </location>
</feature>
<keyword evidence="3" id="KW-1185">Reference proteome</keyword>
<protein>
    <recommendedName>
        <fullName evidence="4">DUF4168 domain-containing protein</fullName>
    </recommendedName>
</protein>
<feature type="chain" id="PRO_5045179336" description="DUF4168 domain-containing protein" evidence="1">
    <location>
        <begin position="21"/>
        <end position="121"/>
    </location>
</feature>
<reference evidence="2 3" key="1">
    <citation type="submission" date="2024-09" db="EMBL/GenBank/DDBJ databases">
        <authorList>
            <person name="Sun Q."/>
            <person name="Mori K."/>
        </authorList>
    </citation>
    <scope>NUCLEOTIDE SEQUENCE [LARGE SCALE GENOMIC DNA]</scope>
    <source>
        <strain evidence="2 3">CECT 8300</strain>
    </source>
</reference>
<evidence type="ECO:0008006" key="4">
    <source>
        <dbReference type="Google" id="ProtNLM"/>
    </source>
</evidence>
<gene>
    <name evidence="2" type="ORF">ACFFU1_15125</name>
</gene>
<organism evidence="2 3">
    <name type="scientific">Algibacter miyuki</name>
    <dbReference type="NCBI Taxonomy" id="1306933"/>
    <lineage>
        <taxon>Bacteria</taxon>
        <taxon>Pseudomonadati</taxon>
        <taxon>Bacteroidota</taxon>
        <taxon>Flavobacteriia</taxon>
        <taxon>Flavobacteriales</taxon>
        <taxon>Flavobacteriaceae</taxon>
        <taxon>Algibacter</taxon>
    </lineage>
</organism>
<sequence>MKKSLLTLVLGLLISVSTMAQSKNEARAIKTTNNKIELIEKSIKLTNIEKETFIELNKAYVTKHFDLKPLKESDPATYKTEVKANNADFRKKLTAALGKERATEIINASKKKKNNKKKKKK</sequence>
<proteinExistence type="predicted"/>
<dbReference type="Proteomes" id="UP001589590">
    <property type="component" value="Unassembled WGS sequence"/>
</dbReference>
<evidence type="ECO:0000313" key="3">
    <source>
        <dbReference type="Proteomes" id="UP001589590"/>
    </source>
</evidence>
<dbReference type="EMBL" id="JBHMFA010000015">
    <property type="protein sequence ID" value="MFB9106235.1"/>
    <property type="molecule type" value="Genomic_DNA"/>
</dbReference>
<keyword evidence="1" id="KW-0732">Signal</keyword>
<name>A0ABV5H4J6_9FLAO</name>
<evidence type="ECO:0000256" key="1">
    <source>
        <dbReference type="SAM" id="SignalP"/>
    </source>
</evidence>
<accession>A0ABV5H4J6</accession>
<evidence type="ECO:0000313" key="2">
    <source>
        <dbReference type="EMBL" id="MFB9106235.1"/>
    </source>
</evidence>